<reference evidence="2 3" key="1">
    <citation type="submission" date="2018-05" db="EMBL/GenBank/DDBJ databases">
        <title>The draft genome of strain NS-104.</title>
        <authorList>
            <person name="Hang P."/>
            <person name="Jiang J."/>
        </authorList>
    </citation>
    <scope>NUCLEOTIDE SEQUENCE [LARGE SCALE GENOMIC DNA]</scope>
    <source>
        <strain evidence="2 3">NS-104</strain>
    </source>
</reference>
<gene>
    <name evidence="2" type="ORF">DEM27_05055</name>
</gene>
<evidence type="ECO:0000313" key="2">
    <source>
        <dbReference type="EMBL" id="PWE57016.1"/>
    </source>
</evidence>
<evidence type="ECO:0000313" key="3">
    <source>
        <dbReference type="Proteomes" id="UP000245252"/>
    </source>
</evidence>
<protein>
    <recommendedName>
        <fullName evidence="4">Phage holin family protein</fullName>
    </recommendedName>
</protein>
<keyword evidence="1" id="KW-0472">Membrane</keyword>
<evidence type="ECO:0008006" key="4">
    <source>
        <dbReference type="Google" id="ProtNLM"/>
    </source>
</evidence>
<organism evidence="2 3">
    <name type="scientific">Metarhizobium album</name>
    <dbReference type="NCBI Taxonomy" id="2182425"/>
    <lineage>
        <taxon>Bacteria</taxon>
        <taxon>Pseudomonadati</taxon>
        <taxon>Pseudomonadota</taxon>
        <taxon>Alphaproteobacteria</taxon>
        <taxon>Hyphomicrobiales</taxon>
        <taxon>Rhizobiaceae</taxon>
        <taxon>Metarhizobium</taxon>
    </lineage>
</organism>
<comment type="caution">
    <text evidence="2">The sequence shown here is derived from an EMBL/GenBank/DDBJ whole genome shotgun (WGS) entry which is preliminary data.</text>
</comment>
<name>A0A2U2DUN9_9HYPH</name>
<feature type="transmembrane region" description="Helical" evidence="1">
    <location>
        <begin position="59"/>
        <end position="83"/>
    </location>
</feature>
<feature type="transmembrane region" description="Helical" evidence="1">
    <location>
        <begin position="103"/>
        <end position="129"/>
    </location>
</feature>
<sequence length="135" mass="14527">MNGLIGLLGTLAASNVRRTVARTRRNGILLAVSGLLFLTTYLFGLIALALWLSVRRDPIFAALAIAVGTLVLGLIILVVMAIINKIEERRARERRLALESTIAASLSVIRSQPLLTAALAFGIVASNLIKPRNKN</sequence>
<proteinExistence type="predicted"/>
<keyword evidence="3" id="KW-1185">Reference proteome</keyword>
<dbReference type="EMBL" id="QFBC01000002">
    <property type="protein sequence ID" value="PWE57016.1"/>
    <property type="molecule type" value="Genomic_DNA"/>
</dbReference>
<evidence type="ECO:0000256" key="1">
    <source>
        <dbReference type="SAM" id="Phobius"/>
    </source>
</evidence>
<dbReference type="AlphaFoldDB" id="A0A2U2DUN9"/>
<keyword evidence="1" id="KW-1133">Transmembrane helix</keyword>
<dbReference type="RefSeq" id="WP_109457120.1">
    <property type="nucleotide sequence ID" value="NZ_QFBC01000002.1"/>
</dbReference>
<keyword evidence="1" id="KW-0812">Transmembrane</keyword>
<dbReference type="Proteomes" id="UP000245252">
    <property type="component" value="Unassembled WGS sequence"/>
</dbReference>
<feature type="transmembrane region" description="Helical" evidence="1">
    <location>
        <begin position="28"/>
        <end position="52"/>
    </location>
</feature>
<accession>A0A2U2DUN9</accession>